<feature type="domain" description="FRG" evidence="1">
    <location>
        <begin position="24"/>
        <end position="142"/>
    </location>
</feature>
<accession>A0A6I5KRC1</accession>
<dbReference type="SMART" id="SM00901">
    <property type="entry name" value="FRG"/>
    <property type="match status" value="1"/>
</dbReference>
<dbReference type="RefSeq" id="WP_163634512.1">
    <property type="nucleotide sequence ID" value="NZ_JAAAMI010000003.1"/>
</dbReference>
<dbReference type="Pfam" id="PF08867">
    <property type="entry name" value="FRG"/>
    <property type="match status" value="1"/>
</dbReference>
<name>A0A6I5KRC1_9FLAO</name>
<evidence type="ECO:0000313" key="2">
    <source>
        <dbReference type="EMBL" id="NDV43087.1"/>
    </source>
</evidence>
<keyword evidence="3" id="KW-1185">Reference proteome</keyword>
<evidence type="ECO:0000259" key="1">
    <source>
        <dbReference type="SMART" id="SM00901"/>
    </source>
</evidence>
<dbReference type="InterPro" id="IPR014966">
    <property type="entry name" value="FRG-dom"/>
</dbReference>
<dbReference type="EMBL" id="JAAAMI010000003">
    <property type="protein sequence ID" value="NDV43087.1"/>
    <property type="molecule type" value="Genomic_DNA"/>
</dbReference>
<comment type="caution">
    <text evidence="2">The sequence shown here is derived from an EMBL/GenBank/DDBJ whole genome shotgun (WGS) entry which is preliminary data.</text>
</comment>
<sequence>MNTSQLKIARNIDEFLDIIKETKSNGRIWYRGMSKANRFLSPALFREKRNIGSEYSGGRAKNGSFFRKSDAIMKSDFGVLGKFKEKYDKLYPEKSEKYNIIDYLYIMQHYAIPTRLLDFSTNELVALYFSVAKDTKSNGSVSRQENEFLNNYGLSDKGSSVHCIDPMFTNEKCYGKREVINIDYVNDIDSIYNLDLPICVTTDNKDPRIKAQNGVFMLFGREYTSYDSREIFIPRITKVFIPNNFRAEIKQQLKDKFNIHHSTVYPGLKGITLEIIEDIEYKYQRDCIEVFGY</sequence>
<proteinExistence type="predicted"/>
<dbReference type="Proteomes" id="UP000468707">
    <property type="component" value="Unassembled WGS sequence"/>
</dbReference>
<dbReference type="AlphaFoldDB" id="A0A6I5KRC1"/>
<organism evidence="2 3">
    <name type="scientific">Flagellimonas sediminis</name>
    <dbReference type="NCBI Taxonomy" id="2696468"/>
    <lineage>
        <taxon>Bacteria</taxon>
        <taxon>Pseudomonadati</taxon>
        <taxon>Bacteroidota</taxon>
        <taxon>Flavobacteriia</taxon>
        <taxon>Flavobacteriales</taxon>
        <taxon>Flavobacteriaceae</taxon>
        <taxon>Flagellimonas</taxon>
    </lineage>
</organism>
<evidence type="ECO:0000313" key="3">
    <source>
        <dbReference type="Proteomes" id="UP000468707"/>
    </source>
</evidence>
<gene>
    <name evidence="2" type="ORF">GTK07_07070</name>
</gene>
<reference evidence="2 3" key="1">
    <citation type="submission" date="2020-01" db="EMBL/GenBank/DDBJ databases">
        <title>Muricauda sediminis sp.nov. 40Bstr401.</title>
        <authorList>
            <person name="Xue Z."/>
            <person name="Zhu S."/>
            <person name="Ren N."/>
            <person name="Chen T."/>
            <person name="Chen X."/>
            <person name="Chen J."/>
            <person name="Yang J."/>
        </authorList>
    </citation>
    <scope>NUCLEOTIDE SEQUENCE [LARGE SCALE GENOMIC DNA]</scope>
    <source>
        <strain evidence="2 3">40Bstr401</strain>
    </source>
</reference>
<protein>
    <submittedName>
        <fullName evidence="2">FRG domain-containing protein</fullName>
    </submittedName>
</protein>